<dbReference type="STRING" id="311458.CSUB_C0984"/>
<evidence type="ECO:0000313" key="2">
    <source>
        <dbReference type="EMBL" id="BAJ48037.1"/>
    </source>
</evidence>
<name>E6N6W8_CALS0</name>
<dbReference type="SMART" id="SM00933">
    <property type="entry name" value="NurA"/>
    <property type="match status" value="1"/>
</dbReference>
<evidence type="ECO:0000313" key="3">
    <source>
        <dbReference type="EMBL" id="BAJ48048.1"/>
    </source>
</evidence>
<dbReference type="EMBL" id="AP011853">
    <property type="protein sequence ID" value="BAJ48048.1"/>
    <property type="molecule type" value="Genomic_DNA"/>
</dbReference>
<protein>
    <recommendedName>
        <fullName evidence="1">NurA domain-containing protein</fullName>
    </recommendedName>
</protein>
<gene>
    <name evidence="4" type="ORF">CSUB_C0984</name>
    <name evidence="2" type="ORF">HGMM_F28E01C38</name>
    <name evidence="3" type="ORF">HGMM_F34A01C03</name>
</gene>
<evidence type="ECO:0000313" key="5">
    <source>
        <dbReference type="Proteomes" id="UP000008120"/>
    </source>
</evidence>
<dbReference type="Pfam" id="PF09376">
    <property type="entry name" value="NurA"/>
    <property type="match status" value="1"/>
</dbReference>
<dbReference type="AlphaFoldDB" id="E6N6W8"/>
<evidence type="ECO:0000313" key="4">
    <source>
        <dbReference type="EMBL" id="BAJ50837.1"/>
    </source>
</evidence>
<organism evidence="2 5">
    <name type="scientific">Caldiarchaeum subterraneum</name>
    <dbReference type="NCBI Taxonomy" id="311458"/>
    <lineage>
        <taxon>Archaea</taxon>
        <taxon>Nitrososphaerota</taxon>
        <taxon>Candidatus Caldarchaeales</taxon>
        <taxon>Candidatus Caldarchaeaceae</taxon>
        <taxon>Candidatus Caldarchaeum</taxon>
    </lineage>
</organism>
<accession>E6N6W8</accession>
<dbReference type="KEGG" id="csu:CSUB_C0984"/>
<dbReference type="EMBL" id="AP011852">
    <property type="protein sequence ID" value="BAJ48037.1"/>
    <property type="molecule type" value="Genomic_DNA"/>
</dbReference>
<dbReference type="EMBL" id="BA000048">
    <property type="protein sequence ID" value="BAJ50837.1"/>
    <property type="molecule type" value="Genomic_DNA"/>
</dbReference>
<dbReference type="InterPro" id="IPR018977">
    <property type="entry name" value="NurA_domain"/>
</dbReference>
<dbReference type="Proteomes" id="UP000008120">
    <property type="component" value="Chromosome"/>
</dbReference>
<proteinExistence type="predicted"/>
<reference evidence="2 5" key="2">
    <citation type="journal article" date="2011" name="Nucleic Acids Res.">
        <title>Insights into the evolution of Archaea and eukaryotic protein modifier systems revealed by the genome of a novel archaeal group.</title>
        <authorList>
            <person name="Nunoura T."/>
            <person name="Takaki Y."/>
            <person name="Kakuta J."/>
            <person name="Nishi S."/>
            <person name="Sugahara J."/>
            <person name="Kazama H."/>
            <person name="Chee G."/>
            <person name="Hattori M."/>
            <person name="Kanai A."/>
            <person name="Atomi H."/>
            <person name="Takai K."/>
            <person name="Takami H."/>
        </authorList>
    </citation>
    <scope>NUCLEOTIDE SEQUENCE [LARGE SCALE GENOMIC DNA]</scope>
</reference>
<sequence>MINIFVVKCLRENKCVGWCSKVICGTVSGDVAGMPEFLDLFVSQVLDKRERLVSILSFGRRSVFEEEFRSLLRSSWNPLPAAGPCFSKVVGIDGSRALRLYVVGGVLYVVRAVGVYGKHRIRELEVDAFTSASSSRDINRFVNRKMEWLEHRAALHALEKFDDVECVLIDGTLHGRMMAVPRDSAAEGQKDFMLQYFQDYTAFLEECRRRNVVPIGVSKDSRSTHFKTYFLSLILENYFDVSKTGSQQLEKLLSMLFEMADEEVKKQFTTNSVVLANVFREATSSVTDHQIIRNYAEEAGFTQPLEIGVYGRGARLVGQFIESPIHYIHRNFPEAFEEAGDKASFLEWGRRVLSKILRLPTIVSFHILLDRRDSPLRIDVPSWYFGLDNTLSDKIGVSPMNVRPDLLERIVATLMRGYGGLRNYNVWLVQADKEVKLSRETVDSLYHRSLEKFLGLGTLLTPVRRERRVRFP</sequence>
<evidence type="ECO:0000259" key="1">
    <source>
        <dbReference type="SMART" id="SM00933"/>
    </source>
</evidence>
<feature type="domain" description="NurA" evidence="1">
    <location>
        <begin position="87"/>
        <end position="437"/>
    </location>
</feature>
<dbReference type="BioCyc" id="CCAL311458:G131R-992-MONOMER"/>
<reference evidence="2 5" key="1">
    <citation type="journal article" date="2005" name="Environ. Microbiol.">
        <title>Genetic and functional properties of uncultivated thermophilic crenarchaeotes from a subsurface gold mine as revealed by analysis of genome fragments.</title>
        <authorList>
            <person name="Nunoura T."/>
            <person name="Hirayama H."/>
            <person name="Takami H."/>
            <person name="Oida H."/>
            <person name="Nishi S."/>
            <person name="Shimamura S."/>
            <person name="Suzuki Y."/>
            <person name="Inagaki F."/>
            <person name="Takai K."/>
            <person name="Nealson K.H."/>
            <person name="Horikoshi K."/>
        </authorList>
    </citation>
    <scope>NUCLEOTIDE SEQUENCE [LARGE SCALE GENOMIC DNA]</scope>
</reference>